<dbReference type="Gene3D" id="1.10.443.10">
    <property type="entry name" value="Intergrase catalytic core"/>
    <property type="match status" value="1"/>
</dbReference>
<proteinExistence type="predicted"/>
<feature type="region of interest" description="Disordered" evidence="3">
    <location>
        <begin position="20"/>
        <end position="52"/>
    </location>
</feature>
<evidence type="ECO:0000259" key="4">
    <source>
        <dbReference type="PROSITE" id="PS51898"/>
    </source>
</evidence>
<feature type="compositionally biased region" description="Basic residues" evidence="3">
    <location>
        <begin position="20"/>
        <end position="33"/>
    </location>
</feature>
<keyword evidence="1" id="KW-0238">DNA-binding</keyword>
<dbReference type="RefSeq" id="WP_055421978.1">
    <property type="nucleotide sequence ID" value="NZ_CP019724.1"/>
</dbReference>
<dbReference type="Pfam" id="PF00589">
    <property type="entry name" value="Phage_integrase"/>
    <property type="match status" value="1"/>
</dbReference>
<dbReference type="OrthoDB" id="9805859at2"/>
<feature type="compositionally biased region" description="Polar residues" evidence="3">
    <location>
        <begin position="517"/>
        <end position="536"/>
    </location>
</feature>
<evidence type="ECO:0000256" key="3">
    <source>
        <dbReference type="SAM" id="MobiDB-lite"/>
    </source>
</evidence>
<dbReference type="InterPro" id="IPR050090">
    <property type="entry name" value="Tyrosine_recombinase_XerCD"/>
</dbReference>
<keyword evidence="6" id="KW-1185">Reference proteome</keyword>
<dbReference type="InterPro" id="IPR013762">
    <property type="entry name" value="Integrase-like_cat_sf"/>
</dbReference>
<evidence type="ECO:0000256" key="2">
    <source>
        <dbReference type="ARBA" id="ARBA00023172"/>
    </source>
</evidence>
<accession>A0A1S6JAQ4</accession>
<evidence type="ECO:0000256" key="1">
    <source>
        <dbReference type="ARBA" id="ARBA00023125"/>
    </source>
</evidence>
<evidence type="ECO:0000313" key="5">
    <source>
        <dbReference type="EMBL" id="AQS68837.1"/>
    </source>
</evidence>
<dbReference type="InterPro" id="IPR002104">
    <property type="entry name" value="Integrase_catalytic"/>
</dbReference>
<name>A0A1S6JAQ4_9ACTN</name>
<reference evidence="5 6" key="1">
    <citation type="submission" date="2017-02" db="EMBL/GenBank/DDBJ databases">
        <title>Streptomyces pactum ACT12 Genome sequencing and assembly.</title>
        <authorList>
            <person name="Xue Q."/>
            <person name="Yan X."/>
            <person name="Jia L."/>
            <person name="Yan H."/>
        </authorList>
    </citation>
    <scope>NUCLEOTIDE SEQUENCE [LARGE SCALE GENOMIC DNA]</scope>
    <source>
        <strain evidence="5 6">ACT12</strain>
    </source>
</reference>
<dbReference type="InterPro" id="IPR010998">
    <property type="entry name" value="Integrase_recombinase_N"/>
</dbReference>
<dbReference type="GO" id="GO:0003677">
    <property type="term" value="F:DNA binding"/>
    <property type="evidence" value="ECO:0007669"/>
    <property type="project" value="UniProtKB-KW"/>
</dbReference>
<feature type="domain" description="Tyr recombinase" evidence="4">
    <location>
        <begin position="293"/>
        <end position="490"/>
    </location>
</feature>
<organism evidence="5 6">
    <name type="scientific">Streptomyces pactum</name>
    <dbReference type="NCBI Taxonomy" id="68249"/>
    <lineage>
        <taxon>Bacteria</taxon>
        <taxon>Bacillati</taxon>
        <taxon>Actinomycetota</taxon>
        <taxon>Actinomycetes</taxon>
        <taxon>Kitasatosporales</taxon>
        <taxon>Streptomycetaceae</taxon>
        <taxon>Streptomyces</taxon>
    </lineage>
</organism>
<dbReference type="Gene3D" id="1.10.150.130">
    <property type="match status" value="1"/>
</dbReference>
<dbReference type="PANTHER" id="PTHR30349">
    <property type="entry name" value="PHAGE INTEGRASE-RELATED"/>
    <property type="match status" value="1"/>
</dbReference>
<dbReference type="InterPro" id="IPR011010">
    <property type="entry name" value="DNA_brk_join_enz"/>
</dbReference>
<dbReference type="KEGG" id="spac:B1H29_19625"/>
<gene>
    <name evidence="5" type="ORF">B1H29_19625</name>
</gene>
<evidence type="ECO:0000313" key="6">
    <source>
        <dbReference type="Proteomes" id="UP000189443"/>
    </source>
</evidence>
<dbReference type="CDD" id="cd01189">
    <property type="entry name" value="INT_ICEBs1_C_like"/>
    <property type="match status" value="1"/>
</dbReference>
<sequence>MKGSTHRRCYCRDPHTGKPLGKKCPKLSSRKHGSYSIRQELPPREDGTRRSFNRAGYDSLKTAQADLDHVRALLALADKDDPDSLQRLVALLEEVAAEKAPLPAIEETRRRLRAGLALRGSLTVGEWLDQWFAAKKRRKTTLNGYASHIRVHLKPRIGHVRLDRLNVGHLVEMFDGIADDNEVIAAENEARREQIARCKPSKPGRPVGAERKLLAAERARLAEMKPFRKITGPASRQAIRRTLRAALNSAIAQQLITFNPASHVELESGKRPKPLLWTDKRVRRWRETGEIPGPVMVWTPQQFGAFLDAAEGDRLYAIFHLMGTRGLRRGEAVGQDWHEIDLDAGLITPAKEIVVDGWDPYESEPKTDGSANTIALDSTTISELREHKARQEKERAKWDTAWQDTGKVFTKEDGSWLHPETVSETFRRILATTDLPPITLRDLRHVAATLTHGGGGDIHAVKETLRHSTITLTSDTYTSLLPELDREIAEKAAKLIPRSRQAAAEPSAQTAADPQAKPTSAHASLTQWLENESAPESTEADPDAA</sequence>
<dbReference type="GO" id="GO:0015074">
    <property type="term" value="P:DNA integration"/>
    <property type="evidence" value="ECO:0007669"/>
    <property type="project" value="InterPro"/>
</dbReference>
<dbReference type="AlphaFoldDB" id="A0A1S6JAQ4"/>
<dbReference type="SUPFAM" id="SSF56349">
    <property type="entry name" value="DNA breaking-rejoining enzymes"/>
    <property type="match status" value="1"/>
</dbReference>
<protein>
    <submittedName>
        <fullName evidence="5">Site-specific integrase</fullName>
    </submittedName>
</protein>
<dbReference type="Proteomes" id="UP000189443">
    <property type="component" value="Chromosome"/>
</dbReference>
<dbReference type="GO" id="GO:0006310">
    <property type="term" value="P:DNA recombination"/>
    <property type="evidence" value="ECO:0007669"/>
    <property type="project" value="UniProtKB-KW"/>
</dbReference>
<feature type="compositionally biased region" description="Low complexity" evidence="3">
    <location>
        <begin position="502"/>
        <end position="512"/>
    </location>
</feature>
<dbReference type="EMBL" id="CP019724">
    <property type="protein sequence ID" value="AQS68837.1"/>
    <property type="molecule type" value="Genomic_DNA"/>
</dbReference>
<feature type="region of interest" description="Disordered" evidence="3">
    <location>
        <begin position="497"/>
        <end position="545"/>
    </location>
</feature>
<keyword evidence="2" id="KW-0233">DNA recombination</keyword>
<dbReference type="PROSITE" id="PS51898">
    <property type="entry name" value="TYR_RECOMBINASE"/>
    <property type="match status" value="1"/>
</dbReference>
<dbReference type="PANTHER" id="PTHR30349:SF91">
    <property type="entry name" value="INTA PROTEIN"/>
    <property type="match status" value="1"/>
</dbReference>